<dbReference type="GO" id="GO:0003677">
    <property type="term" value="F:DNA binding"/>
    <property type="evidence" value="ECO:0007669"/>
    <property type="project" value="UniProtKB-KW"/>
</dbReference>
<dbReference type="Pfam" id="PF00126">
    <property type="entry name" value="HTH_1"/>
    <property type="match status" value="1"/>
</dbReference>
<dbReference type="Proteomes" id="UP000180254">
    <property type="component" value="Unassembled WGS sequence"/>
</dbReference>
<dbReference type="PANTHER" id="PTHR30432:SF1">
    <property type="entry name" value="DNA-BINDING TRANSCRIPTIONAL DUAL REGULATOR MODE"/>
    <property type="match status" value="1"/>
</dbReference>
<dbReference type="InterPro" id="IPR051815">
    <property type="entry name" value="Molybdate_resp_trans_reg"/>
</dbReference>
<comment type="caution">
    <text evidence="2">The sequence shown here is derived from an EMBL/GenBank/DDBJ whole genome shotgun (WGS) entry which is preliminary data.</text>
</comment>
<dbReference type="InterPro" id="IPR036390">
    <property type="entry name" value="WH_DNA-bd_sf"/>
</dbReference>
<feature type="domain" description="HTH lysR-type" evidence="1">
    <location>
        <begin position="24"/>
        <end position="84"/>
    </location>
</feature>
<evidence type="ECO:0000313" key="3">
    <source>
        <dbReference type="Proteomes" id="UP000180254"/>
    </source>
</evidence>
<sequence length="118" mass="13365">MRVKGRIWIEDENGDKLFGIGVYELLMKVKSGGSLSEAAKNMKMSYNKAHNLVKALESRVGFKVLDTKVGGSRGGGSSLTERGEDLLARYRKTMDKLNKDMEDTYELYFSDFEIKKED</sequence>
<dbReference type="STRING" id="39480.EUAN_03420"/>
<dbReference type="InterPro" id="IPR000847">
    <property type="entry name" value="LysR_HTH_N"/>
</dbReference>
<dbReference type="Gene3D" id="1.10.10.10">
    <property type="entry name" value="Winged helix-like DNA-binding domain superfamily/Winged helix DNA-binding domain"/>
    <property type="match status" value="1"/>
</dbReference>
<dbReference type="SUPFAM" id="SSF46785">
    <property type="entry name" value="Winged helix' DNA-binding domain"/>
    <property type="match status" value="1"/>
</dbReference>
<gene>
    <name evidence="2" type="ORF">EUAN_03420</name>
</gene>
<dbReference type="AlphaFoldDB" id="A0A1S1VA67"/>
<keyword evidence="2" id="KW-0238">DNA-binding</keyword>
<proteinExistence type="predicted"/>
<dbReference type="RefSeq" id="WP_071060987.1">
    <property type="nucleotide sequence ID" value="NZ_MKIE01000001.1"/>
</dbReference>
<name>A0A1S1VA67_9FIRM</name>
<dbReference type="OrthoDB" id="285216at2"/>
<protein>
    <submittedName>
        <fullName evidence="2">DNA-binding transcriptional regulator ModE</fullName>
    </submittedName>
</protein>
<reference evidence="2 3" key="1">
    <citation type="submission" date="2016-09" db="EMBL/GenBank/DDBJ databases">
        <title>Genome sequence of Eubacterium angustum.</title>
        <authorList>
            <person name="Poehlein A."/>
            <person name="Daniel R."/>
        </authorList>
    </citation>
    <scope>NUCLEOTIDE SEQUENCE [LARGE SCALE GENOMIC DNA]</scope>
    <source>
        <strain evidence="2 3">DSM 1989</strain>
    </source>
</reference>
<organism evidence="2 3">
    <name type="scientific">Andreesenia angusta</name>
    <dbReference type="NCBI Taxonomy" id="39480"/>
    <lineage>
        <taxon>Bacteria</taxon>
        <taxon>Bacillati</taxon>
        <taxon>Bacillota</taxon>
        <taxon>Tissierellia</taxon>
        <taxon>Tissierellales</taxon>
        <taxon>Gottschalkiaceae</taxon>
        <taxon>Andreesenia</taxon>
    </lineage>
</organism>
<accession>A0A1S1VA67</accession>
<dbReference type="GO" id="GO:0003700">
    <property type="term" value="F:DNA-binding transcription factor activity"/>
    <property type="evidence" value="ECO:0007669"/>
    <property type="project" value="InterPro"/>
</dbReference>
<evidence type="ECO:0000313" key="2">
    <source>
        <dbReference type="EMBL" id="OHW63478.1"/>
    </source>
</evidence>
<keyword evidence="3" id="KW-1185">Reference proteome</keyword>
<dbReference type="PANTHER" id="PTHR30432">
    <property type="entry name" value="TRANSCRIPTIONAL REGULATOR MODE"/>
    <property type="match status" value="1"/>
</dbReference>
<evidence type="ECO:0000259" key="1">
    <source>
        <dbReference type="Pfam" id="PF00126"/>
    </source>
</evidence>
<dbReference type="InterPro" id="IPR036388">
    <property type="entry name" value="WH-like_DNA-bd_sf"/>
</dbReference>
<dbReference type="EMBL" id="MKIE01000001">
    <property type="protein sequence ID" value="OHW63478.1"/>
    <property type="molecule type" value="Genomic_DNA"/>
</dbReference>